<sequence length="123" mass="14089">MTLFKNALSEPVRDALATLEPPATLDALVRTAIRIDNRVRERERERSERRNRSLPYVASLPVKPAVLVPPLGSLSYDEPMQIDSSSLRNVQEQRQRSEWCRYCRQKGHIKNECPKLGGNGRPH</sequence>
<evidence type="ECO:0000313" key="3">
    <source>
        <dbReference type="EMBL" id="JAH87866.1"/>
    </source>
</evidence>
<dbReference type="GO" id="GO:0003676">
    <property type="term" value="F:nucleic acid binding"/>
    <property type="evidence" value="ECO:0007669"/>
    <property type="project" value="InterPro"/>
</dbReference>
<dbReference type="InterPro" id="IPR001878">
    <property type="entry name" value="Znf_CCHC"/>
</dbReference>
<dbReference type="InterPro" id="IPR036875">
    <property type="entry name" value="Znf_CCHC_sf"/>
</dbReference>
<dbReference type="InterPro" id="IPR032567">
    <property type="entry name" value="RTL1-rel"/>
</dbReference>
<dbReference type="PANTHER" id="PTHR15503">
    <property type="entry name" value="LDOC1 RELATED"/>
    <property type="match status" value="1"/>
</dbReference>
<protein>
    <recommendedName>
        <fullName evidence="2">CCHC-type domain-containing protein</fullName>
    </recommendedName>
</protein>
<keyword evidence="1" id="KW-0863">Zinc-finger</keyword>
<dbReference type="Gene3D" id="4.10.60.10">
    <property type="entry name" value="Zinc finger, CCHC-type"/>
    <property type="match status" value="1"/>
</dbReference>
<proteinExistence type="predicted"/>
<name>A0A0E9WC51_ANGAN</name>
<organism evidence="3">
    <name type="scientific">Anguilla anguilla</name>
    <name type="common">European freshwater eel</name>
    <name type="synonym">Muraena anguilla</name>
    <dbReference type="NCBI Taxonomy" id="7936"/>
    <lineage>
        <taxon>Eukaryota</taxon>
        <taxon>Metazoa</taxon>
        <taxon>Chordata</taxon>
        <taxon>Craniata</taxon>
        <taxon>Vertebrata</taxon>
        <taxon>Euteleostomi</taxon>
        <taxon>Actinopterygii</taxon>
        <taxon>Neopterygii</taxon>
        <taxon>Teleostei</taxon>
        <taxon>Anguilliformes</taxon>
        <taxon>Anguillidae</taxon>
        <taxon>Anguilla</taxon>
    </lineage>
</organism>
<keyword evidence="1" id="KW-0479">Metal-binding</keyword>
<dbReference type="PROSITE" id="PS50158">
    <property type="entry name" value="ZF_CCHC"/>
    <property type="match status" value="1"/>
</dbReference>
<evidence type="ECO:0000259" key="2">
    <source>
        <dbReference type="PROSITE" id="PS50158"/>
    </source>
</evidence>
<keyword evidence="1" id="KW-0862">Zinc</keyword>
<dbReference type="EMBL" id="GBXM01020711">
    <property type="protein sequence ID" value="JAH87866.1"/>
    <property type="molecule type" value="Transcribed_RNA"/>
</dbReference>
<reference evidence="3" key="1">
    <citation type="submission" date="2014-11" db="EMBL/GenBank/DDBJ databases">
        <authorList>
            <person name="Amaro Gonzalez C."/>
        </authorList>
    </citation>
    <scope>NUCLEOTIDE SEQUENCE</scope>
</reference>
<dbReference type="GO" id="GO:0008270">
    <property type="term" value="F:zinc ion binding"/>
    <property type="evidence" value="ECO:0007669"/>
    <property type="project" value="UniProtKB-KW"/>
</dbReference>
<dbReference type="PANTHER" id="PTHR15503:SF22">
    <property type="entry name" value="TRANSPOSON TY3-I GAG POLYPROTEIN"/>
    <property type="match status" value="1"/>
</dbReference>
<dbReference type="SUPFAM" id="SSF57756">
    <property type="entry name" value="Retrovirus zinc finger-like domains"/>
    <property type="match status" value="1"/>
</dbReference>
<feature type="domain" description="CCHC-type" evidence="2">
    <location>
        <begin position="100"/>
        <end position="115"/>
    </location>
</feature>
<evidence type="ECO:0000256" key="1">
    <source>
        <dbReference type="PROSITE-ProRule" id="PRU00047"/>
    </source>
</evidence>
<dbReference type="AlphaFoldDB" id="A0A0E9WC51"/>
<accession>A0A0E9WC51</accession>
<reference evidence="3" key="2">
    <citation type="journal article" date="2015" name="Fish Shellfish Immunol.">
        <title>Early steps in the European eel (Anguilla anguilla)-Vibrio vulnificus interaction in the gills: Role of the RtxA13 toxin.</title>
        <authorList>
            <person name="Callol A."/>
            <person name="Pajuelo D."/>
            <person name="Ebbesson L."/>
            <person name="Teles M."/>
            <person name="MacKenzie S."/>
            <person name="Amaro C."/>
        </authorList>
    </citation>
    <scope>NUCLEOTIDE SEQUENCE</scope>
</reference>